<dbReference type="SUPFAM" id="SSF46626">
    <property type="entry name" value="Cytochrome c"/>
    <property type="match status" value="1"/>
</dbReference>
<proteinExistence type="predicted"/>
<evidence type="ECO:0000313" key="2">
    <source>
        <dbReference type="EMBL" id="ABM53483.1"/>
    </source>
</evidence>
<evidence type="ECO:0000256" key="1">
    <source>
        <dbReference type="SAM" id="SignalP"/>
    </source>
</evidence>
<dbReference type="InterPro" id="IPR036909">
    <property type="entry name" value="Cyt_c-like_dom_sf"/>
</dbReference>
<dbReference type="EMBL" id="EF157666">
    <property type="protein sequence ID" value="ABM53483.1"/>
    <property type="molecule type" value="Genomic_DNA"/>
</dbReference>
<evidence type="ECO:0008006" key="3">
    <source>
        <dbReference type="Google" id="ProtNLM"/>
    </source>
</evidence>
<feature type="signal peptide" evidence="1">
    <location>
        <begin position="1"/>
        <end position="19"/>
    </location>
</feature>
<dbReference type="AlphaFoldDB" id="B1N6D7"/>
<name>B1N6D7_9BACT</name>
<keyword evidence="1" id="KW-0732">Signal</keyword>
<organism evidence="2">
    <name type="scientific">uncultured bacterium CBNPD1 BAC clone 67</name>
    <dbReference type="NCBI Taxonomy" id="417306"/>
    <lineage>
        <taxon>Bacteria</taxon>
        <taxon>environmental samples</taxon>
    </lineage>
</organism>
<dbReference type="GO" id="GO:0009055">
    <property type="term" value="F:electron transfer activity"/>
    <property type="evidence" value="ECO:0007669"/>
    <property type="project" value="InterPro"/>
</dbReference>
<sequence>MKKWTMLAMLVLVGAGLMAAPFMTAGLAQQAAPQKNVNDWLLNADNDTERFTKLQTFLRGFDQPMWEVGERYQRVYDALADGNYELAMYHWEKIKSSITTGYMKRPKRQPNADAMFIKNVYDPILASFKTKDSGKAWEGFDLGRNACMACHVAEEVGFMNDQPLFRRTAFPPKK</sequence>
<dbReference type="GO" id="GO:0020037">
    <property type="term" value="F:heme binding"/>
    <property type="evidence" value="ECO:0007669"/>
    <property type="project" value="InterPro"/>
</dbReference>
<feature type="chain" id="PRO_5002766902" description="Cytochrome c domain-containing protein" evidence="1">
    <location>
        <begin position="20"/>
        <end position="174"/>
    </location>
</feature>
<protein>
    <recommendedName>
        <fullName evidence="3">Cytochrome c domain-containing protein</fullName>
    </recommendedName>
</protein>
<reference evidence="2" key="1">
    <citation type="journal article" date="2008" name="FEMS Microbiol. Ecol.">
        <title>Metagenomic analysis of a freshwater toxic cyanobacteria bloom.</title>
        <authorList>
            <person name="Pope P.B."/>
            <person name="Patel B.K."/>
        </authorList>
    </citation>
    <scope>NUCLEOTIDE SEQUENCE</scope>
</reference>
<accession>B1N6D7</accession>